<name>A0A7W7SM78_9ACTN</name>
<feature type="region of interest" description="Disordered" evidence="1">
    <location>
        <begin position="38"/>
        <end position="60"/>
    </location>
</feature>
<proteinExistence type="predicted"/>
<dbReference type="EMBL" id="JACHJW010000001">
    <property type="protein sequence ID" value="MBB4957325.1"/>
    <property type="molecule type" value="Genomic_DNA"/>
</dbReference>
<keyword evidence="3" id="KW-1185">Reference proteome</keyword>
<reference evidence="2 3" key="1">
    <citation type="submission" date="2020-08" db="EMBL/GenBank/DDBJ databases">
        <title>Sequencing the genomes of 1000 actinobacteria strains.</title>
        <authorList>
            <person name="Klenk H.-P."/>
        </authorList>
    </citation>
    <scope>NUCLEOTIDE SEQUENCE [LARGE SCALE GENOMIC DNA]</scope>
    <source>
        <strain evidence="2 3">DSM 45886</strain>
    </source>
</reference>
<feature type="compositionally biased region" description="Polar residues" evidence="1">
    <location>
        <begin position="48"/>
        <end position="60"/>
    </location>
</feature>
<accession>A0A7W7SM78</accession>
<dbReference type="AlphaFoldDB" id="A0A7W7SM78"/>
<protein>
    <submittedName>
        <fullName evidence="2">Uncharacterized protein</fullName>
    </submittedName>
</protein>
<dbReference type="Proteomes" id="UP000578819">
    <property type="component" value="Unassembled WGS sequence"/>
</dbReference>
<dbReference type="RefSeq" id="WP_184533249.1">
    <property type="nucleotide sequence ID" value="NZ_JACHJW010000001.1"/>
</dbReference>
<organism evidence="2 3">
    <name type="scientific">Micromonospora polyrhachis</name>
    <dbReference type="NCBI Taxonomy" id="1282883"/>
    <lineage>
        <taxon>Bacteria</taxon>
        <taxon>Bacillati</taxon>
        <taxon>Actinomycetota</taxon>
        <taxon>Actinomycetes</taxon>
        <taxon>Micromonosporales</taxon>
        <taxon>Micromonosporaceae</taxon>
        <taxon>Micromonospora</taxon>
    </lineage>
</organism>
<evidence type="ECO:0000313" key="3">
    <source>
        <dbReference type="Proteomes" id="UP000578819"/>
    </source>
</evidence>
<gene>
    <name evidence="2" type="ORF">FHR38_001058</name>
</gene>
<evidence type="ECO:0000313" key="2">
    <source>
        <dbReference type="EMBL" id="MBB4957325.1"/>
    </source>
</evidence>
<comment type="caution">
    <text evidence="2">The sequence shown here is derived from an EMBL/GenBank/DDBJ whole genome shotgun (WGS) entry which is preliminary data.</text>
</comment>
<evidence type="ECO:0000256" key="1">
    <source>
        <dbReference type="SAM" id="MobiDB-lite"/>
    </source>
</evidence>
<sequence length="60" mass="6452">MLLRPFQYTTDHDEITVRRDGDGTGLADLAKRAGAQHAVHSDLDGAQRTGSGSISSITKR</sequence>